<dbReference type="InterPro" id="IPR032675">
    <property type="entry name" value="LRR_dom_sf"/>
</dbReference>
<sequence>MVRLTAQLINMSAQKHNPVRDWELDLRGYRIPVIENLGATLDQFDTIDFTDNDVRKLDKFPLLKRLKHILLSNNRIVRISEDLQENLPSLETLILTNNGLKELADLDPLSTITTLKYLSLMGNPVTTRKNYRLYVIHKVPTLRVLDFTRVKLKEREAAAKIYKKKKVQQQPQQQPQAAHVQNGDEGAKTFTPGENLQTQRVATTGPTKQEAAAIRKAILGAKSLEEYEKIHQMLQSGQIPGQGDAPSKSTGAKGEEYILSVSLMMLFNKTEWSYKFYWHICRLRRKMYHFILFYYYYYYLIIIRCLLYLWYIDFWVWYEIVDEIHIYVHVFQILDTLAYSTRL</sequence>
<evidence type="ECO:0000256" key="2">
    <source>
        <dbReference type="ARBA" id="ARBA00022614"/>
    </source>
</evidence>
<accession>A0ABM1VYD0</accession>
<evidence type="ECO:0000256" key="5">
    <source>
        <dbReference type="ARBA" id="ARBA00023187"/>
    </source>
</evidence>
<comment type="similarity">
    <text evidence="7">Belongs to the U2 small nuclear ribonucleoprotein A family.</text>
</comment>
<name>A0ABM1VYD0_APLCA</name>
<evidence type="ECO:0000256" key="4">
    <source>
        <dbReference type="ARBA" id="ARBA00022737"/>
    </source>
</evidence>
<feature type="region of interest" description="Disordered" evidence="8">
    <location>
        <begin position="163"/>
        <end position="208"/>
    </location>
</feature>
<protein>
    <submittedName>
        <fullName evidence="12">U2 small nuclear ribonucleoprotein A' isoform X1</fullName>
    </submittedName>
</protein>
<dbReference type="RefSeq" id="XP_035827423.1">
    <property type="nucleotide sequence ID" value="XM_035971530.1"/>
</dbReference>
<dbReference type="InterPro" id="IPR001611">
    <property type="entry name" value="Leu-rich_rpt"/>
</dbReference>
<keyword evidence="2" id="KW-0433">Leucine-rich repeat</keyword>
<keyword evidence="4" id="KW-0677">Repeat</keyword>
<dbReference type="Gene3D" id="3.80.10.10">
    <property type="entry name" value="Ribonuclease Inhibitor"/>
    <property type="match status" value="1"/>
</dbReference>
<dbReference type="GeneID" id="101863530"/>
<keyword evidence="9" id="KW-0472">Membrane</keyword>
<keyword evidence="5" id="KW-0508">mRNA splicing</keyword>
<dbReference type="SMART" id="SM00446">
    <property type="entry name" value="LRRcap"/>
    <property type="match status" value="1"/>
</dbReference>
<feature type="compositionally biased region" description="Low complexity" evidence="8">
    <location>
        <begin position="168"/>
        <end position="181"/>
    </location>
</feature>
<keyword evidence="11" id="KW-1185">Reference proteome</keyword>
<organism evidence="11 12">
    <name type="scientific">Aplysia californica</name>
    <name type="common">California sea hare</name>
    <dbReference type="NCBI Taxonomy" id="6500"/>
    <lineage>
        <taxon>Eukaryota</taxon>
        <taxon>Metazoa</taxon>
        <taxon>Spiralia</taxon>
        <taxon>Lophotrochozoa</taxon>
        <taxon>Mollusca</taxon>
        <taxon>Gastropoda</taxon>
        <taxon>Heterobranchia</taxon>
        <taxon>Euthyneura</taxon>
        <taxon>Tectipleura</taxon>
        <taxon>Aplysiida</taxon>
        <taxon>Aplysioidea</taxon>
        <taxon>Aplysiidae</taxon>
        <taxon>Aplysia</taxon>
    </lineage>
</organism>
<evidence type="ECO:0000313" key="12">
    <source>
        <dbReference type="RefSeq" id="XP_035827423.1"/>
    </source>
</evidence>
<keyword evidence="12" id="KW-0687">Ribonucleoprotein</keyword>
<gene>
    <name evidence="12" type="primary">LOC101863530</name>
</gene>
<evidence type="ECO:0000256" key="6">
    <source>
        <dbReference type="ARBA" id="ARBA00023242"/>
    </source>
</evidence>
<keyword evidence="6" id="KW-0539">Nucleus</keyword>
<dbReference type="SUPFAM" id="SSF52058">
    <property type="entry name" value="L domain-like"/>
    <property type="match status" value="1"/>
</dbReference>
<evidence type="ECO:0000256" key="1">
    <source>
        <dbReference type="ARBA" id="ARBA00004123"/>
    </source>
</evidence>
<feature type="compositionally biased region" description="Polar residues" evidence="8">
    <location>
        <begin position="192"/>
        <end position="207"/>
    </location>
</feature>
<evidence type="ECO:0000256" key="8">
    <source>
        <dbReference type="SAM" id="MobiDB-lite"/>
    </source>
</evidence>
<reference evidence="12" key="1">
    <citation type="submission" date="2025-08" db="UniProtKB">
        <authorList>
            <consortium name="RefSeq"/>
        </authorList>
    </citation>
    <scope>IDENTIFICATION</scope>
</reference>
<dbReference type="PANTHER" id="PTHR10552:SF6">
    <property type="entry name" value="U2 SMALL NUCLEAR RIBONUCLEOPROTEIN A"/>
    <property type="match status" value="1"/>
</dbReference>
<evidence type="ECO:0000259" key="10">
    <source>
        <dbReference type="SMART" id="SM00446"/>
    </source>
</evidence>
<evidence type="ECO:0000256" key="9">
    <source>
        <dbReference type="SAM" id="Phobius"/>
    </source>
</evidence>
<proteinExistence type="inferred from homology"/>
<dbReference type="Pfam" id="PF14580">
    <property type="entry name" value="LRR_9"/>
    <property type="match status" value="1"/>
</dbReference>
<evidence type="ECO:0000313" key="11">
    <source>
        <dbReference type="Proteomes" id="UP000694888"/>
    </source>
</evidence>
<dbReference type="InterPro" id="IPR003603">
    <property type="entry name" value="U2A'_phosphoprotein32A_C"/>
</dbReference>
<evidence type="ECO:0000256" key="7">
    <source>
        <dbReference type="ARBA" id="ARBA00024196"/>
    </source>
</evidence>
<feature type="domain" description="U2A'/phosphoprotein 32 family A C-terminal" evidence="10">
    <location>
        <begin position="128"/>
        <end position="146"/>
    </location>
</feature>
<dbReference type="PROSITE" id="PS51450">
    <property type="entry name" value="LRR"/>
    <property type="match status" value="1"/>
</dbReference>
<dbReference type="InterPro" id="IPR044640">
    <property type="entry name" value="RU2A"/>
</dbReference>
<keyword evidence="9" id="KW-0812">Transmembrane</keyword>
<evidence type="ECO:0000256" key="3">
    <source>
        <dbReference type="ARBA" id="ARBA00022728"/>
    </source>
</evidence>
<keyword evidence="3" id="KW-0747">Spliceosome</keyword>
<dbReference type="Proteomes" id="UP000694888">
    <property type="component" value="Unplaced"/>
</dbReference>
<keyword evidence="9" id="KW-1133">Transmembrane helix</keyword>
<dbReference type="PANTHER" id="PTHR10552">
    <property type="entry name" value="U2 SMALL NUCLEAR RIBONUCLEOPROTEIN A"/>
    <property type="match status" value="1"/>
</dbReference>
<keyword evidence="3" id="KW-0507">mRNA processing</keyword>
<feature type="transmembrane region" description="Helical" evidence="9">
    <location>
        <begin position="292"/>
        <end position="312"/>
    </location>
</feature>
<comment type="subcellular location">
    <subcellularLocation>
        <location evidence="1">Nucleus</location>
    </subcellularLocation>
</comment>
<dbReference type="GO" id="GO:1990904">
    <property type="term" value="C:ribonucleoprotein complex"/>
    <property type="evidence" value="ECO:0007669"/>
    <property type="project" value="UniProtKB-KW"/>
</dbReference>